<name>A0A445BNU4_ARAHY</name>
<evidence type="ECO:0000313" key="3">
    <source>
        <dbReference type="Proteomes" id="UP000289738"/>
    </source>
</evidence>
<dbReference type="SUPFAM" id="SSF54001">
    <property type="entry name" value="Cysteine proteinases"/>
    <property type="match status" value="1"/>
</dbReference>
<dbReference type="Proteomes" id="UP000289738">
    <property type="component" value="Chromosome A09"/>
</dbReference>
<evidence type="ECO:0000313" key="2">
    <source>
        <dbReference type="EMBL" id="RYR40350.1"/>
    </source>
</evidence>
<sequence>MLSREEESVSDPAQQQMIVFQPPSKPLNIIPIQLFLPSSQPTSASHVPPFEPSPQIESDPAPEATAAALLMMARTASYVPREFLLPSFSLDFTDSSQEETQTQEGEGQPESQIVTTMCLILNQENIKRFQEEIYCLPLNIVIFAPICYSEYWWIWVADVRKKKIYILDPYHNECPSKARMNLNKFVPQNVIKEKYEWDNWTRAEVDHFRVEFAS</sequence>
<gene>
    <name evidence="2" type="ORF">Ahy_A09g046094</name>
</gene>
<accession>A0A445BNU4</accession>
<dbReference type="EMBL" id="SDMP01000009">
    <property type="protein sequence ID" value="RYR40350.1"/>
    <property type="molecule type" value="Genomic_DNA"/>
</dbReference>
<evidence type="ECO:0000256" key="1">
    <source>
        <dbReference type="SAM" id="MobiDB-lite"/>
    </source>
</evidence>
<dbReference type="InterPro" id="IPR038765">
    <property type="entry name" value="Papain-like_cys_pep_sf"/>
</dbReference>
<reference evidence="2 3" key="1">
    <citation type="submission" date="2019-01" db="EMBL/GenBank/DDBJ databases">
        <title>Sequencing of cultivated peanut Arachis hypogaea provides insights into genome evolution and oil improvement.</title>
        <authorList>
            <person name="Chen X."/>
        </authorList>
    </citation>
    <scope>NUCLEOTIDE SEQUENCE [LARGE SCALE GENOMIC DNA]</scope>
    <source>
        <strain evidence="3">cv. Fuhuasheng</strain>
        <tissue evidence="2">Leaves</tissue>
    </source>
</reference>
<comment type="caution">
    <text evidence="2">The sequence shown here is derived from an EMBL/GenBank/DDBJ whole genome shotgun (WGS) entry which is preliminary data.</text>
</comment>
<feature type="region of interest" description="Disordered" evidence="1">
    <location>
        <begin position="40"/>
        <end position="60"/>
    </location>
</feature>
<keyword evidence="3" id="KW-1185">Reference proteome</keyword>
<organism evidence="2 3">
    <name type="scientific">Arachis hypogaea</name>
    <name type="common">Peanut</name>
    <dbReference type="NCBI Taxonomy" id="3818"/>
    <lineage>
        <taxon>Eukaryota</taxon>
        <taxon>Viridiplantae</taxon>
        <taxon>Streptophyta</taxon>
        <taxon>Embryophyta</taxon>
        <taxon>Tracheophyta</taxon>
        <taxon>Spermatophyta</taxon>
        <taxon>Magnoliopsida</taxon>
        <taxon>eudicotyledons</taxon>
        <taxon>Gunneridae</taxon>
        <taxon>Pentapetalae</taxon>
        <taxon>rosids</taxon>
        <taxon>fabids</taxon>
        <taxon>Fabales</taxon>
        <taxon>Fabaceae</taxon>
        <taxon>Papilionoideae</taxon>
        <taxon>50 kb inversion clade</taxon>
        <taxon>dalbergioids sensu lato</taxon>
        <taxon>Dalbergieae</taxon>
        <taxon>Pterocarpus clade</taxon>
        <taxon>Arachis</taxon>
    </lineage>
</organism>
<protein>
    <recommendedName>
        <fullName evidence="4">Ubiquitin-like protease family profile domain-containing protein</fullName>
    </recommendedName>
</protein>
<evidence type="ECO:0008006" key="4">
    <source>
        <dbReference type="Google" id="ProtNLM"/>
    </source>
</evidence>
<dbReference type="AlphaFoldDB" id="A0A445BNU4"/>
<proteinExistence type="predicted"/>
<dbReference type="Gene3D" id="3.40.395.10">
    <property type="entry name" value="Adenoviral Proteinase, Chain A"/>
    <property type="match status" value="1"/>
</dbReference>